<name>A0ABS4AC13_9PROT</name>
<reference evidence="8 9" key="1">
    <citation type="submission" date="2021-03" db="EMBL/GenBank/DDBJ databases">
        <authorList>
            <person name="So Y."/>
        </authorList>
    </citation>
    <scope>NUCLEOTIDE SEQUENCE [LARGE SCALE GENOMIC DNA]</scope>
    <source>
        <strain evidence="8 9">SSH11</strain>
    </source>
</reference>
<feature type="domain" description="Class II aldolase/adducin N-terminal" evidence="7">
    <location>
        <begin position="11"/>
        <end position="205"/>
    </location>
</feature>
<dbReference type="RefSeq" id="WP_209378766.1">
    <property type="nucleotide sequence ID" value="NZ_JAGIZB010000005.1"/>
</dbReference>
<proteinExistence type="inferred from homology"/>
<keyword evidence="3 6" id="KW-0862">Zinc</keyword>
<comment type="similarity">
    <text evidence="6">Belongs to the aldolase class II family. MtnB subfamily.</text>
</comment>
<dbReference type="NCBIfam" id="TIGR03328">
    <property type="entry name" value="salvage_mtnB"/>
    <property type="match status" value="1"/>
</dbReference>
<keyword evidence="1 6" id="KW-0028">Amino-acid biosynthesis</keyword>
<evidence type="ECO:0000259" key="7">
    <source>
        <dbReference type="SMART" id="SM01007"/>
    </source>
</evidence>
<dbReference type="InterPro" id="IPR036409">
    <property type="entry name" value="Aldolase_II/adducin_N_sf"/>
</dbReference>
<evidence type="ECO:0000256" key="1">
    <source>
        <dbReference type="ARBA" id="ARBA00022605"/>
    </source>
</evidence>
<dbReference type="SMART" id="SM01007">
    <property type="entry name" value="Aldolase_II"/>
    <property type="match status" value="1"/>
</dbReference>
<gene>
    <name evidence="6" type="primary">mtnB</name>
    <name evidence="8" type="ORF">J8J14_07060</name>
</gene>
<dbReference type="Gene3D" id="3.40.225.10">
    <property type="entry name" value="Class II aldolase/adducin N-terminal domain"/>
    <property type="match status" value="1"/>
</dbReference>
<comment type="caution">
    <text evidence="8">The sequence shown here is derived from an EMBL/GenBank/DDBJ whole genome shotgun (WGS) entry which is preliminary data.</text>
</comment>
<dbReference type="PANTHER" id="PTHR22789:SF0">
    <property type="entry name" value="3-OXO-TETRONATE 4-PHOSPHATE DECARBOXYLASE-RELATED"/>
    <property type="match status" value="1"/>
</dbReference>
<dbReference type="EMBL" id="JAGIZB010000005">
    <property type="protein sequence ID" value="MBP0444538.1"/>
    <property type="molecule type" value="Genomic_DNA"/>
</dbReference>
<keyword evidence="2 6" id="KW-0479">Metal-binding</keyword>
<comment type="pathway">
    <text evidence="6">Amino-acid biosynthesis; L-methionine biosynthesis via salvage pathway; L-methionine from S-methyl-5-thio-alpha-D-ribose 1-phosphate: step 2/6.</text>
</comment>
<feature type="binding site" evidence="6">
    <location>
        <position position="104"/>
    </location>
    <ligand>
        <name>Zn(2+)</name>
        <dbReference type="ChEBI" id="CHEBI:29105"/>
    </ligand>
</feature>
<evidence type="ECO:0000256" key="5">
    <source>
        <dbReference type="ARBA" id="ARBA00023239"/>
    </source>
</evidence>
<dbReference type="HAMAP" id="MF_01677">
    <property type="entry name" value="Salvage_MtnB"/>
    <property type="match status" value="1"/>
</dbReference>
<keyword evidence="4 6" id="KW-0486">Methionine biosynthesis</keyword>
<dbReference type="PANTHER" id="PTHR22789">
    <property type="entry name" value="FUCULOSE PHOSPHATE ALDOLASE"/>
    <property type="match status" value="1"/>
</dbReference>
<dbReference type="GO" id="GO:0046570">
    <property type="term" value="F:methylthioribulose 1-phosphate dehydratase activity"/>
    <property type="evidence" value="ECO:0007669"/>
    <property type="project" value="UniProtKB-EC"/>
</dbReference>
<accession>A0ABS4AC13</accession>
<dbReference type="Pfam" id="PF00596">
    <property type="entry name" value="Aldolase_II"/>
    <property type="match status" value="1"/>
</dbReference>
<evidence type="ECO:0000256" key="2">
    <source>
        <dbReference type="ARBA" id="ARBA00022723"/>
    </source>
</evidence>
<dbReference type="InterPro" id="IPR001303">
    <property type="entry name" value="Aldolase_II/adducin_N"/>
</dbReference>
<dbReference type="InterPro" id="IPR017714">
    <property type="entry name" value="MethylthioRu-1-P_deHdtase_MtnB"/>
</dbReference>
<comment type="cofactor">
    <cofactor evidence="6">
        <name>Zn(2+)</name>
        <dbReference type="ChEBI" id="CHEBI:29105"/>
    </cofactor>
    <text evidence="6">Binds 1 zinc ion per subunit.</text>
</comment>
<dbReference type="Proteomes" id="UP000681594">
    <property type="component" value="Unassembled WGS sequence"/>
</dbReference>
<feature type="binding site" evidence="6">
    <location>
        <position position="102"/>
    </location>
    <ligand>
        <name>Zn(2+)</name>
        <dbReference type="ChEBI" id="CHEBI:29105"/>
    </ligand>
</feature>
<evidence type="ECO:0000256" key="3">
    <source>
        <dbReference type="ARBA" id="ARBA00022833"/>
    </source>
</evidence>
<protein>
    <recommendedName>
        <fullName evidence="6">Methylthioribulose-1-phosphate dehydratase</fullName>
        <shortName evidence="6">MTRu-1-P dehydratase</shortName>
        <ecNumber evidence="6">4.2.1.109</ecNumber>
    </recommendedName>
</protein>
<keyword evidence="9" id="KW-1185">Reference proteome</keyword>
<evidence type="ECO:0000256" key="6">
    <source>
        <dbReference type="HAMAP-Rule" id="MF_01677"/>
    </source>
</evidence>
<dbReference type="EC" id="4.2.1.109" evidence="6"/>
<keyword evidence="5 6" id="KW-0456">Lyase</keyword>
<evidence type="ECO:0000313" key="8">
    <source>
        <dbReference type="EMBL" id="MBP0444538.1"/>
    </source>
</evidence>
<comment type="function">
    <text evidence="6">Catalyzes the dehydration of methylthioribulose-1-phosphate (MTRu-1-P) into 2,3-diketo-5-methylthiopentyl-1-phosphate (DK-MTP-1-P).</text>
</comment>
<dbReference type="InterPro" id="IPR050197">
    <property type="entry name" value="Aldolase_class_II_sugar_metab"/>
</dbReference>
<sequence>MADPIPDAAIRAIVEAGRRMAERNWVPATAGNISVRLPGHQNEGGRIAITRSGFHKAHLDSGAVMAVGMDGRPENPALRPSAETGLHCGAYRAFPEVGAVVHGHSIANTVLSRRAGDSIRLEGYELLKAFPGLPTHDAAIELPILDNDQDIARLQAAVEARWARMAAPILPGYLIRGHGVYVWGPDMDAALARLEGLEFMLACEMANLSIGGYAP</sequence>
<comment type="catalytic activity">
    <reaction evidence="6">
        <text>5-(methylsulfanyl)-D-ribulose 1-phosphate = 5-methylsulfanyl-2,3-dioxopentyl phosphate + H2O</text>
        <dbReference type="Rhea" id="RHEA:15549"/>
        <dbReference type="ChEBI" id="CHEBI:15377"/>
        <dbReference type="ChEBI" id="CHEBI:58548"/>
        <dbReference type="ChEBI" id="CHEBI:58828"/>
        <dbReference type="EC" id="4.2.1.109"/>
    </reaction>
</comment>
<evidence type="ECO:0000313" key="9">
    <source>
        <dbReference type="Proteomes" id="UP000681594"/>
    </source>
</evidence>
<evidence type="ECO:0000256" key="4">
    <source>
        <dbReference type="ARBA" id="ARBA00023167"/>
    </source>
</evidence>
<dbReference type="NCBIfam" id="NF006672">
    <property type="entry name" value="PRK09220.1"/>
    <property type="match status" value="1"/>
</dbReference>
<organism evidence="8 9">
    <name type="scientific">Pararoseomonas baculiformis</name>
    <dbReference type="NCBI Taxonomy" id="2820812"/>
    <lineage>
        <taxon>Bacteria</taxon>
        <taxon>Pseudomonadati</taxon>
        <taxon>Pseudomonadota</taxon>
        <taxon>Alphaproteobacteria</taxon>
        <taxon>Acetobacterales</taxon>
        <taxon>Acetobacteraceae</taxon>
        <taxon>Pararoseomonas</taxon>
    </lineage>
</organism>
<dbReference type="SUPFAM" id="SSF53639">
    <property type="entry name" value="AraD/HMP-PK domain-like"/>
    <property type="match status" value="1"/>
</dbReference>